<dbReference type="Gene3D" id="3.40.50.1220">
    <property type="entry name" value="TPP-binding domain"/>
    <property type="match status" value="1"/>
</dbReference>
<dbReference type="SUPFAM" id="SSF52467">
    <property type="entry name" value="DHS-like NAD/FAD-binding domain"/>
    <property type="match status" value="1"/>
</dbReference>
<dbReference type="AlphaFoldDB" id="X0UWC2"/>
<dbReference type="Pfam" id="PF02146">
    <property type="entry name" value="SIR2"/>
    <property type="match status" value="1"/>
</dbReference>
<gene>
    <name evidence="4" type="ORF">S01H1_42037</name>
</gene>
<reference evidence="4" key="1">
    <citation type="journal article" date="2014" name="Front. Microbiol.">
        <title>High frequency of phylogenetically diverse reductive dehalogenase-homologous genes in deep subseafloor sedimentary metagenomes.</title>
        <authorList>
            <person name="Kawai M."/>
            <person name="Futagami T."/>
            <person name="Toyoda A."/>
            <person name="Takaki Y."/>
            <person name="Nishi S."/>
            <person name="Hori S."/>
            <person name="Arai W."/>
            <person name="Tsubouchi T."/>
            <person name="Morono Y."/>
            <person name="Uchiyama I."/>
            <person name="Ito T."/>
            <person name="Fujiyama A."/>
            <person name="Inagaki F."/>
            <person name="Takami H."/>
        </authorList>
    </citation>
    <scope>NUCLEOTIDE SEQUENCE</scope>
    <source>
        <strain evidence="4">Expedition CK06-06</strain>
    </source>
</reference>
<dbReference type="GO" id="GO:0070403">
    <property type="term" value="F:NAD+ binding"/>
    <property type="evidence" value="ECO:0007669"/>
    <property type="project" value="InterPro"/>
</dbReference>
<evidence type="ECO:0000259" key="3">
    <source>
        <dbReference type="PROSITE" id="PS50305"/>
    </source>
</evidence>
<comment type="caution">
    <text evidence="4">The sequence shown here is derived from an EMBL/GenBank/DDBJ whole genome shotgun (WGS) entry which is preliminary data.</text>
</comment>
<organism evidence="4">
    <name type="scientific">marine sediment metagenome</name>
    <dbReference type="NCBI Taxonomy" id="412755"/>
    <lineage>
        <taxon>unclassified sequences</taxon>
        <taxon>metagenomes</taxon>
        <taxon>ecological metagenomes</taxon>
    </lineage>
</organism>
<dbReference type="GO" id="GO:0017136">
    <property type="term" value="F:histone deacetylase activity, NAD-dependent"/>
    <property type="evidence" value="ECO:0007669"/>
    <property type="project" value="TreeGrafter"/>
</dbReference>
<dbReference type="InterPro" id="IPR003000">
    <property type="entry name" value="Sirtuin"/>
</dbReference>
<dbReference type="InterPro" id="IPR026591">
    <property type="entry name" value="Sirtuin_cat_small_dom_sf"/>
</dbReference>
<name>X0UWC2_9ZZZZ</name>
<sequence>MAEKLDTGPLIEVLQEASRVAVLTGAGISAESGIPTFRGEEGLWKKYRPEELATPTAFSRDPKLVWEWYDWRRGIIGQKETNPGHKVIARWEETFPTVSLITQNIDGLHQKAGSKNIWELHGNIWKLRCTEEGTITENYDTPLKEIPPLCSNCGALLRPHVVWFGESLS</sequence>
<dbReference type="PANTHER" id="PTHR11085:SF4">
    <property type="entry name" value="NAD-DEPENDENT PROTEIN DEACYLASE"/>
    <property type="match status" value="1"/>
</dbReference>
<dbReference type="InterPro" id="IPR029035">
    <property type="entry name" value="DHS-like_NAD/FAD-binding_dom"/>
</dbReference>
<dbReference type="InterPro" id="IPR050134">
    <property type="entry name" value="NAD-dep_sirtuin_deacylases"/>
</dbReference>
<proteinExistence type="predicted"/>
<evidence type="ECO:0000256" key="2">
    <source>
        <dbReference type="ARBA" id="ARBA00023027"/>
    </source>
</evidence>
<keyword evidence="2" id="KW-0520">NAD</keyword>
<dbReference type="InterPro" id="IPR026590">
    <property type="entry name" value="Ssirtuin_cat_dom"/>
</dbReference>
<protein>
    <recommendedName>
        <fullName evidence="3">Deacetylase sirtuin-type domain-containing protein</fullName>
    </recommendedName>
</protein>
<feature type="non-terminal residue" evidence="4">
    <location>
        <position position="169"/>
    </location>
</feature>
<dbReference type="PROSITE" id="PS50305">
    <property type="entry name" value="SIRTUIN"/>
    <property type="match status" value="1"/>
</dbReference>
<dbReference type="EMBL" id="BARS01026692">
    <property type="protein sequence ID" value="GAG03457.1"/>
    <property type="molecule type" value="Genomic_DNA"/>
</dbReference>
<evidence type="ECO:0000256" key="1">
    <source>
        <dbReference type="ARBA" id="ARBA00022679"/>
    </source>
</evidence>
<keyword evidence="1" id="KW-0808">Transferase</keyword>
<dbReference type="PANTHER" id="PTHR11085">
    <property type="entry name" value="NAD-DEPENDENT PROTEIN DEACYLASE SIRTUIN-5, MITOCHONDRIAL-RELATED"/>
    <property type="match status" value="1"/>
</dbReference>
<dbReference type="Gene3D" id="3.30.1600.10">
    <property type="entry name" value="SIR2/SIRT2 'Small Domain"/>
    <property type="match status" value="1"/>
</dbReference>
<accession>X0UWC2</accession>
<feature type="domain" description="Deacetylase sirtuin-type" evidence="3">
    <location>
        <begin position="1"/>
        <end position="169"/>
    </location>
</feature>
<evidence type="ECO:0000313" key="4">
    <source>
        <dbReference type="EMBL" id="GAG03457.1"/>
    </source>
</evidence>